<dbReference type="InterPro" id="IPR002912">
    <property type="entry name" value="ACT_dom"/>
</dbReference>
<evidence type="ECO:0000256" key="1">
    <source>
        <dbReference type="ARBA" id="ARBA00022679"/>
    </source>
</evidence>
<comment type="caution">
    <text evidence="9">The sequence shown here is derived from an EMBL/GenBank/DDBJ whole genome shotgun (WGS) entry which is preliminary data.</text>
</comment>
<dbReference type="InterPro" id="IPR010043">
    <property type="entry name" value="UTase/UR"/>
</dbReference>
<evidence type="ECO:0000256" key="3">
    <source>
        <dbReference type="ARBA" id="ARBA00022737"/>
    </source>
</evidence>
<evidence type="ECO:0000259" key="8">
    <source>
        <dbReference type="PROSITE" id="PS51671"/>
    </source>
</evidence>
<dbReference type="InterPro" id="IPR003607">
    <property type="entry name" value="HD/PDEase_dom"/>
</dbReference>
<dbReference type="PIRSF" id="PIRSF006288">
    <property type="entry name" value="PII_uridyltransf"/>
    <property type="match status" value="1"/>
</dbReference>
<name>A0A7W7ZVQ9_9BACT</name>
<dbReference type="GO" id="GO:0006808">
    <property type="term" value="P:regulation of nitrogen utilization"/>
    <property type="evidence" value="ECO:0007669"/>
    <property type="project" value="UniProtKB-UniRule"/>
</dbReference>
<sequence length="859" mass="95650">MTATNDDTMRAEYERLMGQIRRDFEVGDSGLAVAGSRSGLVDAFIRRLWAVEVAAEPRFAKGIAIVAIGGYGRAQLFPHSDIDMLFCAEKGEALRAKDAIRRVSQALWDCGMRASPMTRALAECERFAPENAEFGLSLMDRRPITGDAAIFAKLDDKIRNKLMVRDAKAIRSEIASLTRERHAKYGGTLFHLEPHIKDCPGGLRDAHVCGWLRMLQGRSPDVAKGDGEFEEALAFLAAVRCFLHYRHDRDDNTLDWLAQDAAAEQGIGLGRRTEGGKIDAAYWMRAYFRHARIVERRLLRELEVNGLVRESELRRVKLVPVPGFRLKDGRIVLDPAGAADPAADPDTVLAAFAAMAKTGAAFSTESEERIAAALPRLSAYLEEGPALWSKLSAILTGARAGMALRAMHALGLLELILPEFHGIDALVIRDAYHRYTVDEHTFVVVDTLHGLESDPGPNAPEWRIKFGSMIRELQNPGLLYLAALLHDTGKGRAGSDHASESARMAKGVLVRLEMDAYDSALVMRLIETHLEMSAALRRDIFDAKTVRVFAGKVQTHESLRMLTLFTYADIQAVHPDALTPWKAENLWRLSMNAANQLDRNVDEERVSTRGRDERIARVLALLPKREAEAEQFLEGFPERYLKTRSAEEIRRHFEMTTHFDEEPFQISCNYGTSMSEITLVTRDRPRLFAGMASALAAWGMNVVTADAFANAAGVVVDSFRFTDTFRTLELNVSERERFVESVRELVAGRASVEKMLSGRRRSRRRAPRITVETKIDFDEKASSHSTLLQIVAQDVPGLLRAVSLTLSASGHNVEVALVDTEGETAIDVFYLTHGGMRLNEEQESELRSALLEAIDENAR</sequence>
<dbReference type="PANTHER" id="PTHR47320">
    <property type="entry name" value="BIFUNCTIONAL URIDYLYLTRANSFERASE/URIDYLYL-REMOVING ENZYME"/>
    <property type="match status" value="1"/>
</dbReference>
<comment type="cofactor">
    <cofactor evidence="7">
        <name>Mg(2+)</name>
        <dbReference type="ChEBI" id="CHEBI:18420"/>
    </cofactor>
</comment>
<keyword evidence="3" id="KW-0677">Repeat</keyword>
<evidence type="ECO:0000313" key="9">
    <source>
        <dbReference type="EMBL" id="MBB5066613.1"/>
    </source>
</evidence>
<dbReference type="AlphaFoldDB" id="A0A7W7ZVQ9"/>
<dbReference type="InterPro" id="IPR045865">
    <property type="entry name" value="ACT-like_dom_sf"/>
</dbReference>
<keyword evidence="5 7" id="KW-0460">Magnesium</keyword>
<dbReference type="SUPFAM" id="SSF55021">
    <property type="entry name" value="ACT-like"/>
    <property type="match status" value="1"/>
</dbReference>
<evidence type="ECO:0000313" key="10">
    <source>
        <dbReference type="Proteomes" id="UP000584867"/>
    </source>
</evidence>
<evidence type="ECO:0000256" key="7">
    <source>
        <dbReference type="HAMAP-Rule" id="MF_00277"/>
    </source>
</evidence>
<dbReference type="EC" id="2.7.7.59" evidence="7"/>
<dbReference type="GO" id="GO:0008081">
    <property type="term" value="F:phosphoric diester hydrolase activity"/>
    <property type="evidence" value="ECO:0007669"/>
    <property type="project" value="UniProtKB-UniRule"/>
</dbReference>
<evidence type="ECO:0000256" key="2">
    <source>
        <dbReference type="ARBA" id="ARBA00022695"/>
    </source>
</evidence>
<comment type="similarity">
    <text evidence="7">Belongs to the GlnD family.</text>
</comment>
<dbReference type="Gene3D" id="1.10.3090.10">
    <property type="entry name" value="cca-adding enzyme, domain 2"/>
    <property type="match status" value="1"/>
</dbReference>
<evidence type="ECO:0000256" key="4">
    <source>
        <dbReference type="ARBA" id="ARBA00022801"/>
    </source>
</evidence>
<dbReference type="SMART" id="SM00471">
    <property type="entry name" value="HDc"/>
    <property type="match status" value="1"/>
</dbReference>
<comment type="catalytic activity">
    <reaction evidence="7">
        <text>[protein-PII]-uridylyl-L-tyrosine + H2O = [protein-PII]-L-tyrosine + UMP + H(+)</text>
        <dbReference type="Rhea" id="RHEA:48600"/>
        <dbReference type="Rhea" id="RHEA-COMP:12147"/>
        <dbReference type="Rhea" id="RHEA-COMP:12148"/>
        <dbReference type="ChEBI" id="CHEBI:15377"/>
        <dbReference type="ChEBI" id="CHEBI:15378"/>
        <dbReference type="ChEBI" id="CHEBI:46858"/>
        <dbReference type="ChEBI" id="CHEBI:57865"/>
        <dbReference type="ChEBI" id="CHEBI:90602"/>
    </reaction>
</comment>
<feature type="domain" description="ACT" evidence="8">
    <location>
        <begin position="676"/>
        <end position="757"/>
    </location>
</feature>
<reference evidence="9 10" key="1">
    <citation type="submission" date="2020-08" db="EMBL/GenBank/DDBJ databases">
        <title>Genomic Encyclopedia of Type Strains, Phase IV (KMG-V): Genome sequencing to study the core and pangenomes of soil and plant-associated prokaryotes.</title>
        <authorList>
            <person name="Whitman W."/>
        </authorList>
    </citation>
    <scope>NUCLEOTIDE SEQUENCE [LARGE SCALE GENOMIC DNA]</scope>
    <source>
        <strain evidence="9 10">X5P3</strain>
    </source>
</reference>
<gene>
    <name evidence="7" type="primary">glnD</name>
    <name evidence="9" type="ORF">HDF15_004994</name>
</gene>
<comment type="catalytic activity">
    <reaction evidence="7">
        <text>[protein-PII]-L-tyrosine + UTP = [protein-PII]-uridylyl-L-tyrosine + diphosphate</text>
        <dbReference type="Rhea" id="RHEA:13673"/>
        <dbReference type="Rhea" id="RHEA-COMP:12147"/>
        <dbReference type="Rhea" id="RHEA-COMP:12148"/>
        <dbReference type="ChEBI" id="CHEBI:33019"/>
        <dbReference type="ChEBI" id="CHEBI:46398"/>
        <dbReference type="ChEBI" id="CHEBI:46858"/>
        <dbReference type="ChEBI" id="CHEBI:90602"/>
        <dbReference type="EC" id="2.7.7.59"/>
    </reaction>
</comment>
<comment type="domain">
    <text evidence="7">Has four distinct domains: an N-terminal nucleotidyltransferase (NT) domain responsible for UTase activity, a central HD domain that encodes UR activity, and two C-terminal ACT domains that seem to have a role in glutamine sensing.</text>
</comment>
<evidence type="ECO:0000256" key="5">
    <source>
        <dbReference type="ARBA" id="ARBA00022842"/>
    </source>
</evidence>
<dbReference type="HAMAP" id="MF_00277">
    <property type="entry name" value="PII_uridylyl_transf"/>
    <property type="match status" value="1"/>
</dbReference>
<dbReference type="PROSITE" id="PS51671">
    <property type="entry name" value="ACT"/>
    <property type="match status" value="2"/>
</dbReference>
<dbReference type="RefSeq" id="WP_184260503.1">
    <property type="nucleotide sequence ID" value="NZ_JACHIO010000031.1"/>
</dbReference>
<dbReference type="Pfam" id="PF01966">
    <property type="entry name" value="HD"/>
    <property type="match status" value="1"/>
</dbReference>
<keyword evidence="6 7" id="KW-0511">Multifunctional enzyme</keyword>
<accession>A0A7W7ZVQ9</accession>
<proteinExistence type="inferred from homology"/>
<comment type="function">
    <text evidence="7">Modifies, by uridylylation and deuridylylation, the PII regulatory proteins (GlnB and homologs), in response to the nitrogen status of the cell that GlnD senses through the glutamine level. Under low glutamine levels, catalyzes the conversion of the PII proteins and UTP to PII-UMP and PPi, while under higher glutamine levels, GlnD hydrolyzes PII-UMP to PII and UMP (deuridylylation). Thus, controls uridylylation state and activity of the PII proteins, and plays an important role in the regulation of nitrogen metabolism.</text>
</comment>
<feature type="domain" description="ACT" evidence="8">
    <location>
        <begin position="787"/>
        <end position="859"/>
    </location>
</feature>
<keyword evidence="1 7" id="KW-0808">Transferase</keyword>
<dbReference type="SUPFAM" id="SSF109604">
    <property type="entry name" value="HD-domain/PDEase-like"/>
    <property type="match status" value="1"/>
</dbReference>
<dbReference type="InterPro" id="IPR043519">
    <property type="entry name" value="NT_sf"/>
</dbReference>
<comment type="caution">
    <text evidence="7">Lacks conserved residue(s) required for the propagation of feature annotation.</text>
</comment>
<dbReference type="CDD" id="cd04900">
    <property type="entry name" value="ACT_UUR-like_1"/>
    <property type="match status" value="1"/>
</dbReference>
<dbReference type="CDD" id="cd05401">
    <property type="entry name" value="NT_GlnE_GlnD_like"/>
    <property type="match status" value="1"/>
</dbReference>
<dbReference type="Proteomes" id="UP000584867">
    <property type="component" value="Unassembled WGS sequence"/>
</dbReference>
<organism evidence="9 10">
    <name type="scientific">Granulicella mallensis</name>
    <dbReference type="NCBI Taxonomy" id="940614"/>
    <lineage>
        <taxon>Bacteria</taxon>
        <taxon>Pseudomonadati</taxon>
        <taxon>Acidobacteriota</taxon>
        <taxon>Terriglobia</taxon>
        <taxon>Terriglobales</taxon>
        <taxon>Acidobacteriaceae</taxon>
        <taxon>Granulicella</taxon>
    </lineage>
</organism>
<keyword evidence="2 7" id="KW-0548">Nucleotidyltransferase</keyword>
<evidence type="ECO:0000256" key="6">
    <source>
        <dbReference type="ARBA" id="ARBA00023268"/>
    </source>
</evidence>
<dbReference type="InterPro" id="IPR006674">
    <property type="entry name" value="HD_domain"/>
</dbReference>
<dbReference type="EC" id="3.1.4.-" evidence="7"/>
<dbReference type="GO" id="GO:0008773">
    <property type="term" value="F:[protein-PII] uridylyltransferase activity"/>
    <property type="evidence" value="ECO:0007669"/>
    <property type="project" value="UniProtKB-UniRule"/>
</dbReference>
<dbReference type="Pfam" id="PF08335">
    <property type="entry name" value="GlnD_UR_UTase"/>
    <property type="match status" value="1"/>
</dbReference>
<comment type="activity regulation">
    <text evidence="7">Uridylyltransferase (UTase) activity is inhibited by glutamine, while glutamine activates uridylyl-removing (UR) activity.</text>
</comment>
<dbReference type="PANTHER" id="PTHR47320:SF1">
    <property type="entry name" value="BIFUNCTIONAL URIDYLYLTRANSFERASE_URIDYLYL-REMOVING ENZYME"/>
    <property type="match status" value="1"/>
</dbReference>
<dbReference type="NCBIfam" id="TIGR01693">
    <property type="entry name" value="UTase_glnD"/>
    <property type="match status" value="1"/>
</dbReference>
<protein>
    <recommendedName>
        <fullName evidence="7">Bifunctional uridylyltransferase/uridylyl-removing enzyme</fullName>
        <shortName evidence="7">UTase/UR</shortName>
    </recommendedName>
    <alternativeName>
        <fullName evidence="7">Bifunctional [protein-PII] modification enzyme</fullName>
    </alternativeName>
    <alternativeName>
        <fullName evidence="7">Bifunctional nitrogen sensor protein</fullName>
    </alternativeName>
    <domain>
        <recommendedName>
            <fullName evidence="7">[Protein-PII] uridylyltransferase</fullName>
            <shortName evidence="7">PII uridylyltransferase</shortName>
            <shortName evidence="7">UTase</shortName>
            <ecNumber evidence="7">2.7.7.59</ecNumber>
        </recommendedName>
    </domain>
    <domain>
        <recommendedName>
            <fullName evidence="7">[Protein-PII]-UMP uridylyl-removing enzyme</fullName>
            <shortName evidence="7">UR</shortName>
            <ecNumber evidence="7">3.1.4.-</ecNumber>
        </recommendedName>
    </domain>
</protein>
<feature type="region of interest" description="Uridylyltransferase" evidence="7">
    <location>
        <begin position="1"/>
        <end position="318"/>
    </location>
</feature>
<dbReference type="EMBL" id="JACHIO010000031">
    <property type="protein sequence ID" value="MBB5066613.1"/>
    <property type="molecule type" value="Genomic_DNA"/>
</dbReference>
<dbReference type="SUPFAM" id="SSF81301">
    <property type="entry name" value="Nucleotidyltransferase"/>
    <property type="match status" value="1"/>
</dbReference>
<dbReference type="InterPro" id="IPR013546">
    <property type="entry name" value="PII_UdlTrfase/GS_AdlTrfase"/>
</dbReference>
<keyword evidence="4 7" id="KW-0378">Hydrolase</keyword>